<accession>A0A518B0D5</accession>
<keyword evidence="2" id="KW-1185">Reference proteome</keyword>
<protein>
    <submittedName>
        <fullName evidence="1">Uncharacterized protein</fullName>
    </submittedName>
</protein>
<evidence type="ECO:0000313" key="1">
    <source>
        <dbReference type="EMBL" id="QDU60447.1"/>
    </source>
</evidence>
<dbReference type="RefSeq" id="WP_145256283.1">
    <property type="nucleotide sequence ID" value="NZ_CP036279.1"/>
</dbReference>
<dbReference type="Proteomes" id="UP000317093">
    <property type="component" value="Chromosome"/>
</dbReference>
<proteinExistence type="predicted"/>
<organism evidence="1 2">
    <name type="scientific">Kolteria novifilia</name>
    <dbReference type="NCBI Taxonomy" id="2527975"/>
    <lineage>
        <taxon>Bacteria</taxon>
        <taxon>Pseudomonadati</taxon>
        <taxon>Planctomycetota</taxon>
        <taxon>Planctomycetia</taxon>
        <taxon>Kolteriales</taxon>
        <taxon>Kolteriaceae</taxon>
        <taxon>Kolteria</taxon>
    </lineage>
</organism>
<dbReference type="KEGG" id="knv:Pan216_12870"/>
<dbReference type="OrthoDB" id="254354at2"/>
<sequence>MVDQGPSGPSPTDILEYTLRFQVSDYFAFDNVIILDTLTDGQTFDMTFAPVLTFQEHDNSHTADYSLSTPTVTNTNGDIVTAYDHFSVNELFGTNLGCDGATEIAFDVSGILDSIRFPGFDDLVLGGLIPDGGVGAGNEPDATVFNGGPTTGELTFRFVVNEEYRKDFPSGDAPINSGDQIGNHVDIQGDVLNVEDALTPTGSTVTDTSNEELTIVDGSFNKRIDAFQDANAGSPTILPPAYSDPNVTDSATLLTVRPGDLLTYRLTVTYTPAIHPY</sequence>
<gene>
    <name evidence="1" type="ORF">Pan216_12870</name>
</gene>
<dbReference type="EMBL" id="CP036279">
    <property type="protein sequence ID" value="QDU60447.1"/>
    <property type="molecule type" value="Genomic_DNA"/>
</dbReference>
<evidence type="ECO:0000313" key="2">
    <source>
        <dbReference type="Proteomes" id="UP000317093"/>
    </source>
</evidence>
<reference evidence="1 2" key="1">
    <citation type="submission" date="2019-02" db="EMBL/GenBank/DDBJ databases">
        <title>Deep-cultivation of Planctomycetes and their phenomic and genomic characterization uncovers novel biology.</title>
        <authorList>
            <person name="Wiegand S."/>
            <person name="Jogler M."/>
            <person name="Boedeker C."/>
            <person name="Pinto D."/>
            <person name="Vollmers J."/>
            <person name="Rivas-Marin E."/>
            <person name="Kohn T."/>
            <person name="Peeters S.H."/>
            <person name="Heuer A."/>
            <person name="Rast P."/>
            <person name="Oberbeckmann S."/>
            <person name="Bunk B."/>
            <person name="Jeske O."/>
            <person name="Meyerdierks A."/>
            <person name="Storesund J.E."/>
            <person name="Kallscheuer N."/>
            <person name="Luecker S."/>
            <person name="Lage O.M."/>
            <person name="Pohl T."/>
            <person name="Merkel B.J."/>
            <person name="Hornburger P."/>
            <person name="Mueller R.-W."/>
            <person name="Bruemmer F."/>
            <person name="Labrenz M."/>
            <person name="Spormann A.M."/>
            <person name="Op den Camp H."/>
            <person name="Overmann J."/>
            <person name="Amann R."/>
            <person name="Jetten M.S.M."/>
            <person name="Mascher T."/>
            <person name="Medema M.H."/>
            <person name="Devos D.P."/>
            <person name="Kaster A.-K."/>
            <person name="Ovreas L."/>
            <person name="Rohde M."/>
            <person name="Galperin M.Y."/>
            <person name="Jogler C."/>
        </authorList>
    </citation>
    <scope>NUCLEOTIDE SEQUENCE [LARGE SCALE GENOMIC DNA]</scope>
    <source>
        <strain evidence="1 2">Pan216</strain>
    </source>
</reference>
<dbReference type="AlphaFoldDB" id="A0A518B0D5"/>
<name>A0A518B0D5_9BACT</name>